<dbReference type="InterPro" id="IPR017972">
    <property type="entry name" value="Cyt_P450_CS"/>
</dbReference>
<keyword evidence="2" id="KW-0349">Heme</keyword>
<keyword evidence="2" id="KW-0560">Oxidoreductase</keyword>
<dbReference type="EMBL" id="VMNW02000048">
    <property type="protein sequence ID" value="KAA9156569.1"/>
    <property type="molecule type" value="Genomic_DNA"/>
</dbReference>
<keyword evidence="2" id="KW-0503">Monooxygenase</keyword>
<keyword evidence="4" id="KW-1185">Reference proteome</keyword>
<dbReference type="OrthoDB" id="3599725at2"/>
<dbReference type="PANTHER" id="PTHR46696">
    <property type="entry name" value="P450, PUTATIVE (EUROFUNG)-RELATED"/>
    <property type="match status" value="1"/>
</dbReference>
<dbReference type="GO" id="GO:0004497">
    <property type="term" value="F:monooxygenase activity"/>
    <property type="evidence" value="ECO:0007669"/>
    <property type="project" value="UniProtKB-KW"/>
</dbReference>
<dbReference type="AlphaFoldDB" id="A0A5N0UZ96"/>
<comment type="caution">
    <text evidence="3">The sequence shown here is derived from an EMBL/GenBank/DDBJ whole genome shotgun (WGS) entry which is preliminary data.</text>
</comment>
<comment type="similarity">
    <text evidence="1 2">Belongs to the cytochrome P450 family.</text>
</comment>
<organism evidence="3 4">
    <name type="scientific">Amycolatopsis acidicola</name>
    <dbReference type="NCBI Taxonomy" id="2596893"/>
    <lineage>
        <taxon>Bacteria</taxon>
        <taxon>Bacillati</taxon>
        <taxon>Actinomycetota</taxon>
        <taxon>Actinomycetes</taxon>
        <taxon>Pseudonocardiales</taxon>
        <taxon>Pseudonocardiaceae</taxon>
        <taxon>Amycolatopsis</taxon>
    </lineage>
</organism>
<dbReference type="SUPFAM" id="SSF48264">
    <property type="entry name" value="Cytochrome P450"/>
    <property type="match status" value="1"/>
</dbReference>
<dbReference type="InterPro" id="IPR036396">
    <property type="entry name" value="Cyt_P450_sf"/>
</dbReference>
<evidence type="ECO:0000256" key="1">
    <source>
        <dbReference type="ARBA" id="ARBA00010617"/>
    </source>
</evidence>
<dbReference type="GO" id="GO:0020037">
    <property type="term" value="F:heme binding"/>
    <property type="evidence" value="ECO:0007669"/>
    <property type="project" value="InterPro"/>
</dbReference>
<reference evidence="3" key="1">
    <citation type="submission" date="2019-09" db="EMBL/GenBank/DDBJ databases">
        <authorList>
            <person name="Teo W.F.A."/>
            <person name="Duangmal K."/>
        </authorList>
    </citation>
    <scope>NUCLEOTIDE SEQUENCE [LARGE SCALE GENOMIC DNA]</scope>
    <source>
        <strain evidence="3">K81G1</strain>
    </source>
</reference>
<dbReference type="PROSITE" id="PS00086">
    <property type="entry name" value="CYTOCHROME_P450"/>
    <property type="match status" value="1"/>
</dbReference>
<sequence length="405" mass="44201">MSGAQSGAGHGLCPVNLWSEEFNDEFWPTIGRLQAEASLGVHTQGSTPCYFATRFQDVFAVLRDAGTFSSEQGVAILGGDNRAEPPKNEGRFLPEDLDPPVHTGWRKIIDPYLTVKRVAGYEDKIREVTDELLGGVLPGGRFPVMAGLLRPLQLKVVFSEILHLPGDEIDDWMHWSHDLFVGETPEIAGAAFVNINNAAADLVRARMADPLPDDLVSAVCVVRDINGREPTMAERTAVVVPLAIAGTESVGTVLGGIVHHLARHPDALAELAGDRSLVPAAVEEGLRMFANVTALQRTATVDTELAGVHLPAGAKVWTSYNGANRDPARFPDPHTWNLHREDVRHVAFSVGPHRCLGANHARLMMRTALDRLLERVPRFRLAPDQDIKTFSMPTRGIHEFSIEVG</sequence>
<dbReference type="Gene3D" id="1.10.630.10">
    <property type="entry name" value="Cytochrome P450"/>
    <property type="match status" value="1"/>
</dbReference>
<dbReference type="InterPro" id="IPR002397">
    <property type="entry name" value="Cyt_P450_B"/>
</dbReference>
<dbReference type="GO" id="GO:0016705">
    <property type="term" value="F:oxidoreductase activity, acting on paired donors, with incorporation or reduction of molecular oxygen"/>
    <property type="evidence" value="ECO:0007669"/>
    <property type="project" value="InterPro"/>
</dbReference>
<keyword evidence="2" id="KW-0408">Iron</keyword>
<dbReference type="PANTHER" id="PTHR46696:SF6">
    <property type="entry name" value="P450, PUTATIVE (EUROFUNG)-RELATED"/>
    <property type="match status" value="1"/>
</dbReference>
<evidence type="ECO:0000256" key="2">
    <source>
        <dbReference type="RuleBase" id="RU000461"/>
    </source>
</evidence>
<gene>
    <name evidence="3" type="ORF">FPZ12_027370</name>
</gene>
<dbReference type="Proteomes" id="UP000319769">
    <property type="component" value="Unassembled WGS sequence"/>
</dbReference>
<dbReference type="PRINTS" id="PR00359">
    <property type="entry name" value="BP450"/>
</dbReference>
<keyword evidence="2" id="KW-0479">Metal-binding</keyword>
<accession>A0A5N0UZ96</accession>
<name>A0A5N0UZ96_9PSEU</name>
<dbReference type="Pfam" id="PF00067">
    <property type="entry name" value="p450"/>
    <property type="match status" value="1"/>
</dbReference>
<dbReference type="GO" id="GO:0005506">
    <property type="term" value="F:iron ion binding"/>
    <property type="evidence" value="ECO:0007669"/>
    <property type="project" value="InterPro"/>
</dbReference>
<evidence type="ECO:0000313" key="3">
    <source>
        <dbReference type="EMBL" id="KAA9156569.1"/>
    </source>
</evidence>
<protein>
    <submittedName>
        <fullName evidence="3">Cytochrome P450</fullName>
    </submittedName>
</protein>
<dbReference type="InterPro" id="IPR001128">
    <property type="entry name" value="Cyt_P450"/>
</dbReference>
<proteinExistence type="inferred from homology"/>
<evidence type="ECO:0000313" key="4">
    <source>
        <dbReference type="Proteomes" id="UP000319769"/>
    </source>
</evidence>
<dbReference type="RefSeq" id="WP_144749422.1">
    <property type="nucleotide sequence ID" value="NZ_VMNW02000048.1"/>
</dbReference>